<comment type="similarity">
    <text evidence="3">Belongs to the GPN-loop GTPase family.</text>
</comment>
<comment type="function">
    <text evidence="11">Small GTPase required for proper nuclear import of RNA polymerase II (RNAPII). May act at an RNAP assembly step prior to nuclear import.</text>
</comment>
<keyword evidence="8" id="KW-0175">Coiled coil</keyword>
<evidence type="ECO:0000256" key="3">
    <source>
        <dbReference type="ARBA" id="ARBA00005290"/>
    </source>
</evidence>
<dbReference type="Gene3D" id="3.40.50.300">
    <property type="entry name" value="P-loop containing nucleotide triphosphate hydrolases"/>
    <property type="match status" value="1"/>
</dbReference>
<dbReference type="InterPro" id="IPR004130">
    <property type="entry name" value="Gpn"/>
</dbReference>
<reference evidence="15 16" key="1">
    <citation type="submission" date="2018-09" db="EMBL/GenBank/DDBJ databases">
        <title>Genomic investigation of the strawberry pathogen Phytophthora fragariae indicates pathogenicity is determined by transcriptional variation in three key races.</title>
        <authorList>
            <person name="Adams T.M."/>
            <person name="Armitage A.D."/>
            <person name="Sobczyk M.K."/>
            <person name="Bates H.J."/>
            <person name="Dunwell J.M."/>
            <person name="Nellist C.F."/>
            <person name="Harrison R.J."/>
        </authorList>
    </citation>
    <scope>NUCLEOTIDE SEQUENCE [LARGE SCALE GENOMIC DNA]</scope>
    <source>
        <strain evidence="15 16">SCRP324</strain>
    </source>
</reference>
<feature type="region of interest" description="Disordered" evidence="13">
    <location>
        <begin position="1"/>
        <end position="52"/>
    </location>
</feature>
<dbReference type="CDD" id="cd17870">
    <property type="entry name" value="GPN1"/>
    <property type="match status" value="1"/>
</dbReference>
<evidence type="ECO:0000313" key="15">
    <source>
        <dbReference type="EMBL" id="KAE9042890.1"/>
    </source>
</evidence>
<evidence type="ECO:0000256" key="5">
    <source>
        <dbReference type="ARBA" id="ARBA00022490"/>
    </source>
</evidence>
<dbReference type="Pfam" id="PF03029">
    <property type="entry name" value="ATP_bind_1"/>
    <property type="match status" value="1"/>
</dbReference>
<dbReference type="PANTHER" id="PTHR21231:SF8">
    <property type="entry name" value="GPN-LOOP GTPASE 1"/>
    <property type="match status" value="1"/>
</dbReference>
<dbReference type="EMBL" id="QXFU01000136">
    <property type="protein sequence ID" value="KAE9042890.1"/>
    <property type="molecule type" value="Genomic_DNA"/>
</dbReference>
<comment type="caution">
    <text evidence="15">The sequence shown here is derived from an EMBL/GenBank/DDBJ whole genome shotgun (WGS) entry which is preliminary data.</text>
</comment>
<dbReference type="GO" id="GO:0005525">
    <property type="term" value="F:GTP binding"/>
    <property type="evidence" value="ECO:0007669"/>
    <property type="project" value="UniProtKB-KW"/>
</dbReference>
<evidence type="ECO:0000256" key="8">
    <source>
        <dbReference type="ARBA" id="ARBA00023054"/>
    </source>
</evidence>
<dbReference type="OrthoDB" id="243313at2759"/>
<evidence type="ECO:0000256" key="12">
    <source>
        <dbReference type="ARBA" id="ARBA00083137"/>
    </source>
</evidence>
<evidence type="ECO:0000256" key="10">
    <source>
        <dbReference type="ARBA" id="ARBA00023242"/>
    </source>
</evidence>
<dbReference type="GO" id="GO:0003924">
    <property type="term" value="F:GTPase activity"/>
    <property type="evidence" value="ECO:0007669"/>
    <property type="project" value="InterPro"/>
</dbReference>
<dbReference type="SUPFAM" id="SSF56112">
    <property type="entry name" value="Protein kinase-like (PK-like)"/>
    <property type="match status" value="1"/>
</dbReference>
<evidence type="ECO:0000256" key="4">
    <source>
        <dbReference type="ARBA" id="ARBA00014579"/>
    </source>
</evidence>
<dbReference type="InterPro" id="IPR027417">
    <property type="entry name" value="P-loop_NTPase"/>
</dbReference>
<organism evidence="15 16">
    <name type="scientific">Phytophthora rubi</name>
    <dbReference type="NCBI Taxonomy" id="129364"/>
    <lineage>
        <taxon>Eukaryota</taxon>
        <taxon>Sar</taxon>
        <taxon>Stramenopiles</taxon>
        <taxon>Oomycota</taxon>
        <taxon>Peronosporomycetes</taxon>
        <taxon>Peronosporales</taxon>
        <taxon>Peronosporaceae</taxon>
        <taxon>Phytophthora</taxon>
    </lineage>
</organism>
<dbReference type="Gene3D" id="3.30.200.20">
    <property type="entry name" value="Phosphorylase Kinase, domain 1"/>
    <property type="match status" value="1"/>
</dbReference>
<sequence length="632" mass="67625">MATTAAPIVTSSASTLETSTPTSTTTVTTAVTEAESTSAPASSSSSSGMAETLAPASASANANASTTVIINVDSHSDDSDASSGLVALEGSNEGVSTGTVIAIVAGSIAIVLLVVVTAFCLYRRRRQNRTPRSPSFDASYAAVSVTLPAANAIALESYTPVPAIQVRDLNNFDRTVNLGSTANLDSTLRLESSAASMTTKKSTKSCSGLWEDEAILAARIPMEKLIRKELINEGGHGAVYLGLYRGECVAIKVLLPEKRRDMRQINIFLSEIKMMATVEHPHIRDSMATQAPADSDATPPPAPAANVYAAAAADPSLPTIYPKPATVLVIGMAGSGKTTLMQRLAAYGVDSGLRNYVINLDPAVRKTGYTANVDIRDTVDYKQVMKEYGLGPNGAIMTSLNLFATRFDQVIDLLGKRSGDLDYAIVDTPGQIEAFTWSASGQIITESLASTFPSVIAYVVDTPRSASPNTFMSNMLYACSILYKLKLPFVVVFNKIDVLRHDFATEWMTDFEAFQTALDDVQDDSYMGNLSRSLSLVLEEFYNNLTSVGVSAATGEGMPEFFAAIDKAAKQYEDEYLPDLLARIKQQKQKTHDQQEATLANVMQDMDISAHRDVYLPVSSAVPNVAGERTDL</sequence>
<dbReference type="GO" id="GO:0005737">
    <property type="term" value="C:cytoplasm"/>
    <property type="evidence" value="ECO:0007669"/>
    <property type="project" value="UniProtKB-SubCell"/>
</dbReference>
<keyword evidence="7" id="KW-0378">Hydrolase</keyword>
<dbReference type="SUPFAM" id="SSF52540">
    <property type="entry name" value="P-loop containing nucleoside triphosphate hydrolases"/>
    <property type="match status" value="1"/>
</dbReference>
<name>A0A6A3NNV2_9STRA</name>
<evidence type="ECO:0000256" key="2">
    <source>
        <dbReference type="ARBA" id="ARBA00004496"/>
    </source>
</evidence>
<dbReference type="InterPro" id="IPR011009">
    <property type="entry name" value="Kinase-like_dom_sf"/>
</dbReference>
<dbReference type="InterPro" id="IPR030230">
    <property type="entry name" value="Gpn1/Npa3/XAB1"/>
</dbReference>
<evidence type="ECO:0000256" key="7">
    <source>
        <dbReference type="ARBA" id="ARBA00022801"/>
    </source>
</evidence>
<evidence type="ECO:0000256" key="14">
    <source>
        <dbReference type="SAM" id="Phobius"/>
    </source>
</evidence>
<evidence type="ECO:0000256" key="1">
    <source>
        <dbReference type="ARBA" id="ARBA00004123"/>
    </source>
</evidence>
<dbReference type="PANTHER" id="PTHR21231">
    <property type="entry name" value="XPA-BINDING PROTEIN 1-RELATED"/>
    <property type="match status" value="1"/>
</dbReference>
<dbReference type="AlphaFoldDB" id="A0A6A3NNV2"/>
<comment type="subcellular location">
    <subcellularLocation>
        <location evidence="2">Cytoplasm</location>
    </subcellularLocation>
    <subcellularLocation>
        <location evidence="1">Nucleus</location>
    </subcellularLocation>
</comment>
<keyword evidence="6" id="KW-0547">Nucleotide-binding</keyword>
<keyword evidence="14" id="KW-0812">Transmembrane</keyword>
<keyword evidence="10" id="KW-0539">Nucleus</keyword>
<gene>
    <name evidence="15" type="ORF">PR002_g3655</name>
</gene>
<feature type="compositionally biased region" description="Low complexity" evidence="13">
    <location>
        <begin position="10"/>
        <end position="52"/>
    </location>
</feature>
<evidence type="ECO:0000256" key="11">
    <source>
        <dbReference type="ARBA" id="ARBA00055682"/>
    </source>
</evidence>
<evidence type="ECO:0000256" key="9">
    <source>
        <dbReference type="ARBA" id="ARBA00023134"/>
    </source>
</evidence>
<feature type="transmembrane region" description="Helical" evidence="14">
    <location>
        <begin position="100"/>
        <end position="122"/>
    </location>
</feature>
<evidence type="ECO:0000313" key="16">
    <source>
        <dbReference type="Proteomes" id="UP000435112"/>
    </source>
</evidence>
<protein>
    <recommendedName>
        <fullName evidence="4">GPN-loop GTPase 1</fullName>
    </recommendedName>
    <alternativeName>
        <fullName evidence="12">XPA-binding protein 1 homolog</fullName>
    </alternativeName>
</protein>
<dbReference type="FunFam" id="3.40.50.300:FF:000888">
    <property type="entry name" value="GPN-loop GTPase 1"/>
    <property type="match status" value="1"/>
</dbReference>
<keyword evidence="14" id="KW-1133">Transmembrane helix</keyword>
<proteinExistence type="inferred from homology"/>
<dbReference type="GO" id="GO:0005634">
    <property type="term" value="C:nucleus"/>
    <property type="evidence" value="ECO:0007669"/>
    <property type="project" value="UniProtKB-SubCell"/>
</dbReference>
<evidence type="ECO:0000256" key="6">
    <source>
        <dbReference type="ARBA" id="ARBA00022741"/>
    </source>
</evidence>
<keyword evidence="14" id="KW-0472">Membrane</keyword>
<dbReference type="Proteomes" id="UP000435112">
    <property type="component" value="Unassembled WGS sequence"/>
</dbReference>
<keyword evidence="5" id="KW-0963">Cytoplasm</keyword>
<accession>A0A6A3NNV2</accession>
<evidence type="ECO:0000256" key="13">
    <source>
        <dbReference type="SAM" id="MobiDB-lite"/>
    </source>
</evidence>
<keyword evidence="9" id="KW-0342">GTP-binding</keyword>